<dbReference type="PIRSF" id="PIRSF037505">
    <property type="entry name" value="Betaine_HMT"/>
    <property type="match status" value="1"/>
</dbReference>
<evidence type="ECO:0000313" key="9">
    <source>
        <dbReference type="EMBL" id="CAH1730755.1"/>
    </source>
</evidence>
<feature type="binding site" evidence="6 7">
    <location>
        <position position="305"/>
    </location>
    <ligand>
        <name>Zn(2+)</name>
        <dbReference type="ChEBI" id="CHEBI:29105"/>
    </ligand>
</feature>
<evidence type="ECO:0000256" key="1">
    <source>
        <dbReference type="ARBA" id="ARBA00022603"/>
    </source>
</evidence>
<dbReference type="Pfam" id="PF02574">
    <property type="entry name" value="S-methyl_trans"/>
    <property type="match status" value="1"/>
</dbReference>
<evidence type="ECO:0000256" key="2">
    <source>
        <dbReference type="ARBA" id="ARBA00022679"/>
    </source>
</evidence>
<reference evidence="9" key="2">
    <citation type="submission" date="2022-10" db="EMBL/GenBank/DDBJ databases">
        <authorList>
            <consortium name="ENA_rothamsted_submissions"/>
            <consortium name="culmorum"/>
            <person name="King R."/>
        </authorList>
    </citation>
    <scope>NUCLEOTIDE SEQUENCE</scope>
</reference>
<feature type="domain" description="Hcy-binding" evidence="8">
    <location>
        <begin position="1"/>
        <end position="320"/>
    </location>
</feature>
<dbReference type="PANTHER" id="PTHR46015:SF1">
    <property type="entry name" value="HOMOCYSTEINE S-METHYLTRANSFERASE-LIKE ISOFORM 1"/>
    <property type="match status" value="1"/>
</dbReference>
<keyword evidence="10" id="KW-1185">Reference proteome</keyword>
<gene>
    <name evidence="9" type="ORF">CHIRRI_LOCUS12752</name>
</gene>
<dbReference type="InterPro" id="IPR017226">
    <property type="entry name" value="BHMT-like"/>
</dbReference>
<sequence length="325" mass="36275">MSIERNHHTTVIDGGFSTQLAEYVGSNIDGDPLWSARFNAVQPEAVIQAHLDFLNAGAEIILTNTYQASIQGYKEYLKLNDEESYELIKSTVKLAHVARDKYISSNCENTNLKRPLIFASIGPYGAHLHDGSEYTGSYENKVSVGTIKKWHKVRIQACIEAGVDGLAIETIPCLMEARAVVDLLLEEYPDVKFWVSFQCKDGNAVANGDSFSESVRSICKQVEAARKRQNLVAVGINCIQPGFVTELFKEVEKEVQDFNIPLVVYPNSGEVYTVEEGWHGKNDCKPLEEYIEEWIKLGAGYIGGCCRTNANDIRKIKEEIDALKN</sequence>
<evidence type="ECO:0000256" key="6">
    <source>
        <dbReference type="PIRSR" id="PIRSR037505-2"/>
    </source>
</evidence>
<dbReference type="InterPro" id="IPR003726">
    <property type="entry name" value="HCY_dom"/>
</dbReference>
<dbReference type="EMBL" id="OU895879">
    <property type="protein sequence ID" value="CAH1730755.1"/>
    <property type="molecule type" value="Genomic_DNA"/>
</dbReference>
<comment type="pathway">
    <text evidence="5">Amino-acid biosynthesis; L-methionine biosynthesis via de novo pathway.</text>
</comment>
<evidence type="ECO:0000256" key="3">
    <source>
        <dbReference type="ARBA" id="ARBA00022723"/>
    </source>
</evidence>
<keyword evidence="2 7" id="KW-0808">Transferase</keyword>
<protein>
    <recommendedName>
        <fullName evidence="8">Hcy-binding domain-containing protein</fullName>
    </recommendedName>
</protein>
<keyword evidence="3 6" id="KW-0479">Metal-binding</keyword>
<dbReference type="GO" id="GO:0009086">
    <property type="term" value="P:methionine biosynthetic process"/>
    <property type="evidence" value="ECO:0007669"/>
    <property type="project" value="InterPro"/>
</dbReference>
<dbReference type="Gene3D" id="3.20.20.330">
    <property type="entry name" value="Homocysteine-binding-like domain"/>
    <property type="match status" value="1"/>
</dbReference>
<feature type="binding site" evidence="6 7">
    <location>
        <position position="306"/>
    </location>
    <ligand>
        <name>Zn(2+)</name>
        <dbReference type="ChEBI" id="CHEBI:29105"/>
    </ligand>
</feature>
<dbReference type="PROSITE" id="PS50970">
    <property type="entry name" value="HCY"/>
    <property type="match status" value="1"/>
</dbReference>
<evidence type="ECO:0000256" key="7">
    <source>
        <dbReference type="PROSITE-ProRule" id="PRU00333"/>
    </source>
</evidence>
<dbReference type="OrthoDB" id="6628393at2759"/>
<dbReference type="SUPFAM" id="SSF82282">
    <property type="entry name" value="Homocysteine S-methyltransferase"/>
    <property type="match status" value="1"/>
</dbReference>
<comment type="cofactor">
    <cofactor evidence="6">
        <name>Zn(2+)</name>
        <dbReference type="ChEBI" id="CHEBI:29105"/>
    </cofactor>
    <text evidence="6">Binds 1 zinc ion per subunit.</text>
</comment>
<keyword evidence="4 6" id="KW-0862">Zinc</keyword>
<dbReference type="InterPro" id="IPR051486">
    <property type="entry name" value="Hcy_S-methyltransferase"/>
</dbReference>
<dbReference type="PANTHER" id="PTHR46015">
    <property type="entry name" value="ZGC:172121"/>
    <property type="match status" value="1"/>
</dbReference>
<evidence type="ECO:0000256" key="4">
    <source>
        <dbReference type="ARBA" id="ARBA00022833"/>
    </source>
</evidence>
<dbReference type="AlphaFoldDB" id="A0A9P0NIH0"/>
<dbReference type="InterPro" id="IPR036589">
    <property type="entry name" value="HCY_dom_sf"/>
</dbReference>
<dbReference type="GO" id="GO:0008898">
    <property type="term" value="F:S-adenosylmethionine-homocysteine S-methyltransferase activity"/>
    <property type="evidence" value="ECO:0007669"/>
    <property type="project" value="TreeGrafter"/>
</dbReference>
<keyword evidence="1 7" id="KW-0489">Methyltransferase</keyword>
<name>A0A9P0NIH0_9DIPT</name>
<dbReference type="FunFam" id="3.20.20.330:FF:000002">
    <property type="entry name" value="Homocysteine S-methyltransferase"/>
    <property type="match status" value="1"/>
</dbReference>
<evidence type="ECO:0000313" key="10">
    <source>
        <dbReference type="Proteomes" id="UP001153620"/>
    </source>
</evidence>
<dbReference type="GO" id="GO:0032259">
    <property type="term" value="P:methylation"/>
    <property type="evidence" value="ECO:0007669"/>
    <property type="project" value="UniProtKB-KW"/>
</dbReference>
<dbReference type="GO" id="GO:0033528">
    <property type="term" value="P:S-methylmethionine cycle"/>
    <property type="evidence" value="ECO:0007669"/>
    <property type="project" value="TreeGrafter"/>
</dbReference>
<dbReference type="NCBIfam" id="NF007020">
    <property type="entry name" value="PRK09485.1"/>
    <property type="match status" value="1"/>
</dbReference>
<evidence type="ECO:0000259" key="8">
    <source>
        <dbReference type="PROSITE" id="PS50970"/>
    </source>
</evidence>
<accession>A0A9P0NIH0</accession>
<feature type="binding site" evidence="7">
    <location>
        <position position="238"/>
    </location>
    <ligand>
        <name>Zn(2+)</name>
        <dbReference type="ChEBI" id="CHEBI:29105"/>
    </ligand>
</feature>
<dbReference type="GO" id="GO:0008270">
    <property type="term" value="F:zinc ion binding"/>
    <property type="evidence" value="ECO:0007669"/>
    <property type="project" value="InterPro"/>
</dbReference>
<evidence type="ECO:0000256" key="5">
    <source>
        <dbReference type="ARBA" id="ARBA00034478"/>
    </source>
</evidence>
<proteinExistence type="predicted"/>
<organism evidence="9 10">
    <name type="scientific">Chironomus riparius</name>
    <dbReference type="NCBI Taxonomy" id="315576"/>
    <lineage>
        <taxon>Eukaryota</taxon>
        <taxon>Metazoa</taxon>
        <taxon>Ecdysozoa</taxon>
        <taxon>Arthropoda</taxon>
        <taxon>Hexapoda</taxon>
        <taxon>Insecta</taxon>
        <taxon>Pterygota</taxon>
        <taxon>Neoptera</taxon>
        <taxon>Endopterygota</taxon>
        <taxon>Diptera</taxon>
        <taxon>Nematocera</taxon>
        <taxon>Chironomoidea</taxon>
        <taxon>Chironomidae</taxon>
        <taxon>Chironominae</taxon>
        <taxon>Chironomus</taxon>
    </lineage>
</organism>
<dbReference type="Proteomes" id="UP001153620">
    <property type="component" value="Chromosome 3"/>
</dbReference>
<reference evidence="9" key="1">
    <citation type="submission" date="2022-01" db="EMBL/GenBank/DDBJ databases">
        <authorList>
            <person name="King R."/>
        </authorList>
    </citation>
    <scope>NUCLEOTIDE SEQUENCE</scope>
</reference>